<dbReference type="Proteomes" id="UP000233786">
    <property type="component" value="Unassembled WGS sequence"/>
</dbReference>
<dbReference type="EMBL" id="PJNB01000001">
    <property type="protein sequence ID" value="PKW15886.1"/>
    <property type="molecule type" value="Genomic_DNA"/>
</dbReference>
<proteinExistence type="predicted"/>
<dbReference type="OrthoDB" id="5147872at2"/>
<dbReference type="STRING" id="994479.GCA_000194155_03553"/>
<gene>
    <name evidence="2" type="ORF">A8926_3666</name>
</gene>
<reference evidence="2" key="1">
    <citation type="submission" date="2017-12" db="EMBL/GenBank/DDBJ databases">
        <title>Sequencing the genomes of 1000 Actinobacteria strains.</title>
        <authorList>
            <person name="Klenk H.-P."/>
        </authorList>
    </citation>
    <scope>NUCLEOTIDE SEQUENCE [LARGE SCALE GENOMIC DNA]</scope>
    <source>
        <strain evidence="2">DSM 44228</strain>
    </source>
</reference>
<sequence length="67" mass="7120">MIKVGKPQVHRDTPAHVPGVEQGNQVGHYQRQPGHHPDGTATARRSTGIGAARHNPILSSMPNLSPA</sequence>
<name>A0A2N3XYX0_SACSN</name>
<keyword evidence="3" id="KW-1185">Reference proteome</keyword>
<feature type="compositionally biased region" description="Polar residues" evidence="1">
    <location>
        <begin position="57"/>
        <end position="67"/>
    </location>
</feature>
<feature type="region of interest" description="Disordered" evidence="1">
    <location>
        <begin position="1"/>
        <end position="67"/>
    </location>
</feature>
<accession>A0A2N3XYX0</accession>
<protein>
    <submittedName>
        <fullName evidence="2">Uncharacterized protein</fullName>
    </submittedName>
</protein>
<evidence type="ECO:0000313" key="2">
    <source>
        <dbReference type="EMBL" id="PKW15886.1"/>
    </source>
</evidence>
<dbReference type="RefSeq" id="WP_010696696.1">
    <property type="nucleotide sequence ID" value="NZ_CP061007.1"/>
</dbReference>
<dbReference type="AlphaFoldDB" id="A0A2N3XYX0"/>
<comment type="caution">
    <text evidence="2">The sequence shown here is derived from an EMBL/GenBank/DDBJ whole genome shotgun (WGS) entry which is preliminary data.</text>
</comment>
<evidence type="ECO:0000256" key="1">
    <source>
        <dbReference type="SAM" id="MobiDB-lite"/>
    </source>
</evidence>
<evidence type="ECO:0000313" key="3">
    <source>
        <dbReference type="Proteomes" id="UP000233786"/>
    </source>
</evidence>
<organism evidence="2 3">
    <name type="scientific">Saccharopolyspora spinosa</name>
    <dbReference type="NCBI Taxonomy" id="60894"/>
    <lineage>
        <taxon>Bacteria</taxon>
        <taxon>Bacillati</taxon>
        <taxon>Actinomycetota</taxon>
        <taxon>Actinomycetes</taxon>
        <taxon>Pseudonocardiales</taxon>
        <taxon>Pseudonocardiaceae</taxon>
        <taxon>Saccharopolyspora</taxon>
    </lineage>
</organism>